<dbReference type="AlphaFoldDB" id="A0A6N8J819"/>
<gene>
    <name evidence="2" type="ORF">GO495_12585</name>
</gene>
<organism evidence="2 3">
    <name type="scientific">Chitinophaga oryziterrae</name>
    <dbReference type="NCBI Taxonomy" id="1031224"/>
    <lineage>
        <taxon>Bacteria</taxon>
        <taxon>Pseudomonadati</taxon>
        <taxon>Bacteroidota</taxon>
        <taxon>Chitinophagia</taxon>
        <taxon>Chitinophagales</taxon>
        <taxon>Chitinophagaceae</taxon>
        <taxon>Chitinophaga</taxon>
    </lineage>
</organism>
<dbReference type="Gene3D" id="2.60.40.3550">
    <property type="entry name" value="Domain of unknown function DUF4466"/>
    <property type="match status" value="1"/>
</dbReference>
<dbReference type="InterPro" id="IPR041873">
    <property type="entry name" value="PARMER_03128_N"/>
</dbReference>
<accession>A0A6N8J819</accession>
<sequence>MRNIVIILLLLVTACKDKDYTVPVPKDALQNDCIKRTLGPNVAGLNIEFAYAMALPLTKGKIISAQVEASIAGAAGTYLENKSYYTNGSGVDVGIQVGDPSVNENNFTKVNFTKDTNAVTLRYYYIIPKEAQGKSVTFTFSAKSSDGEAVSYKMGPYVISKMDIVLDLPVKDGDFISIADMAVYNATDAATKTDKLDLVYLFRSIPNISFGHALVSPGGEPEYLPDVILPAGANKITKISKVWNLRDFHLARLQYGIYIDDLDFEQLKMSDAPDYAINLKSEAGVWIETADGKYRAYIYINKADDAKKSAVISMKRYMLK</sequence>
<evidence type="ECO:0000313" key="3">
    <source>
        <dbReference type="Proteomes" id="UP000468388"/>
    </source>
</evidence>
<reference evidence="2 3" key="1">
    <citation type="submission" date="2019-12" db="EMBL/GenBank/DDBJ databases">
        <title>The draft genomic sequence of strain Chitinophaga oryziterrae JCM 16595.</title>
        <authorList>
            <person name="Zhang X."/>
        </authorList>
    </citation>
    <scope>NUCLEOTIDE SEQUENCE [LARGE SCALE GENOMIC DNA]</scope>
    <source>
        <strain evidence="2 3">JCM 16595</strain>
    </source>
</reference>
<dbReference type="CDD" id="cd07472">
    <property type="entry name" value="HmuY_like"/>
    <property type="match status" value="1"/>
</dbReference>
<dbReference type="Proteomes" id="UP000468388">
    <property type="component" value="Unassembled WGS sequence"/>
</dbReference>
<dbReference type="CDD" id="cd12106">
    <property type="entry name" value="PARMER_03128_N"/>
    <property type="match status" value="1"/>
</dbReference>
<feature type="domain" description="DUF4466" evidence="1">
    <location>
        <begin position="18"/>
        <end position="318"/>
    </location>
</feature>
<evidence type="ECO:0000259" key="1">
    <source>
        <dbReference type="Pfam" id="PF14725"/>
    </source>
</evidence>
<protein>
    <submittedName>
        <fullName evidence="2">DUF4466 domain-containing protein</fullName>
    </submittedName>
</protein>
<name>A0A6N8J819_9BACT</name>
<dbReference type="EMBL" id="WRXO01000003">
    <property type="protein sequence ID" value="MVT41425.1"/>
    <property type="molecule type" value="Genomic_DNA"/>
</dbReference>
<dbReference type="RefSeq" id="WP_157300054.1">
    <property type="nucleotide sequence ID" value="NZ_BAAAZB010000025.1"/>
</dbReference>
<comment type="caution">
    <text evidence="2">The sequence shown here is derived from an EMBL/GenBank/DDBJ whole genome shotgun (WGS) entry which is preliminary data.</text>
</comment>
<evidence type="ECO:0000313" key="2">
    <source>
        <dbReference type="EMBL" id="MVT41425.1"/>
    </source>
</evidence>
<proteinExistence type="predicted"/>
<dbReference type="Pfam" id="PF14725">
    <property type="entry name" value="DUF4466"/>
    <property type="match status" value="1"/>
</dbReference>
<dbReference type="PROSITE" id="PS51257">
    <property type="entry name" value="PROKAR_LIPOPROTEIN"/>
    <property type="match status" value="1"/>
</dbReference>
<dbReference type="OrthoDB" id="1045786at2"/>
<keyword evidence="3" id="KW-1185">Reference proteome</keyword>
<dbReference type="InterPro" id="IPR028072">
    <property type="entry name" value="DUF4466"/>
</dbReference>